<dbReference type="PANTHER" id="PTHR11439:SF483">
    <property type="entry name" value="PEPTIDE SYNTHASE GLIP-LIKE, PUTATIVE (AFU_ORTHOLOGUE AFUA_3G12920)-RELATED"/>
    <property type="match status" value="1"/>
</dbReference>
<comment type="caution">
    <text evidence="4">The sequence shown here is derived from an EMBL/GenBank/DDBJ whole genome shotgun (WGS) entry which is preliminary data.</text>
</comment>
<name>A0ABQ5IV54_9ASTR</name>
<evidence type="ECO:0000313" key="4">
    <source>
        <dbReference type="EMBL" id="GJU04039.1"/>
    </source>
</evidence>
<protein>
    <submittedName>
        <fullName evidence="4">Retrovirus-related pol polyprotein from transposon TNT 1-94</fullName>
    </submittedName>
</protein>
<organism evidence="4 5">
    <name type="scientific">Tanacetum coccineum</name>
    <dbReference type="NCBI Taxonomy" id="301880"/>
    <lineage>
        <taxon>Eukaryota</taxon>
        <taxon>Viridiplantae</taxon>
        <taxon>Streptophyta</taxon>
        <taxon>Embryophyta</taxon>
        <taxon>Tracheophyta</taxon>
        <taxon>Spermatophyta</taxon>
        <taxon>Magnoliopsida</taxon>
        <taxon>eudicotyledons</taxon>
        <taxon>Gunneridae</taxon>
        <taxon>Pentapetalae</taxon>
        <taxon>asterids</taxon>
        <taxon>campanulids</taxon>
        <taxon>Asterales</taxon>
        <taxon>Asteraceae</taxon>
        <taxon>Asteroideae</taxon>
        <taxon>Anthemideae</taxon>
        <taxon>Anthemidinae</taxon>
        <taxon>Tanacetum</taxon>
    </lineage>
</organism>
<keyword evidence="1" id="KW-0175">Coiled coil</keyword>
<feature type="coiled-coil region" evidence="1">
    <location>
        <begin position="1324"/>
        <end position="1386"/>
    </location>
</feature>
<evidence type="ECO:0000256" key="2">
    <source>
        <dbReference type="SAM" id="MobiDB-lite"/>
    </source>
</evidence>
<feature type="domain" description="Reverse transcriptase Ty1/copia-type" evidence="3">
    <location>
        <begin position="6"/>
        <end position="219"/>
    </location>
</feature>
<evidence type="ECO:0000313" key="5">
    <source>
        <dbReference type="Proteomes" id="UP001151760"/>
    </source>
</evidence>
<accession>A0ABQ5IV54</accession>
<feature type="compositionally biased region" description="Polar residues" evidence="2">
    <location>
        <begin position="514"/>
        <end position="523"/>
    </location>
</feature>
<feature type="compositionally biased region" description="Basic and acidic residues" evidence="2">
    <location>
        <begin position="872"/>
        <end position="881"/>
    </location>
</feature>
<sequence length="1557" mass="172838">MDQTGIVTKNKARLVAQGYNQQEGIDYKETFAPVARLEAIKIFLVYAAYMGFKVYQIDVKSAFLNGKIAEEVYVEQPPRFENSEFLDYVCKLDKDLYGLKQAPRAWYETLSTFLIQYKFVRGTIDNTLFTYKTKSDVIIVQIYVDDIIFGSTSDKMSKQFAKLTTKKYEISMMGELAYFLGFQIKQDSKGISIFQEKYVKDLLKKYDIVDCALVKCPMLPPNNLGPNESEISVNETLYQANPKESHLVAVKKIQVSKRNSKFRKSIAGGCQILGGKLVCWSAKKQSYVAMSSVETEYVAAAGCCAQVLWIKSQLVDYDVLYNKVPIFCNNTSAIVISNNLVLHSRTKHIDTRLTDSETVMPLPSKGTIRAGLATLGLADKDKPSFTSAELGSHDQMNLNQQTIAYCLIFGLEINIGEIIFTDLVHKLQNGKKVSKPYHISATSFQTPSAFEVSLTSHMLKVAKLSKKPKEFFILPSEEVNTKESADKSQSGTNVQPLSQPKAPTAKRPRKEKNPSSTQPMVLQSSRSISTSSPLTTHLQHAEEFVVTADATKSLDASKSAEVQGNQPNTADAEKVLDQIVKEKEIAGEHSLDIPIVRTLLDDTDKQTKDDELTLESPFDIESEIKFIKSFQASTIYDSHNMQLEAGLVFATNISFMSYGPTDMTLDNVVSSSELRSMPDDDLQSVSTFDSVKSGDDVDVDMADSEYISKEGTTDTFLIAFVEFHNLSGHLDHVCEENYVPSLISNALQDQLLGLLTDALKECLPSILKDSLPTQLHKAVVKPMNKQFNIYCTAESERFVTLQKALTKVLNCEMGQLVTSKVHSGMQEVRDDMNSKSKYLGKYCLDVQSMQTHLNNIQGLLKLAVIIDDTAEEEKKKKDKDANPATTQGEHYQKNNKSVEVNLRGLLELDKSDINDNEDRVQLGDWFSFSKRRNTEDVCMDDGPSSLKKWKDKFFLIDRRAIPDYLTWRHSCSCVSDDLPSDGYDRNDVQRLCARLIYLCGMREEMSIYDFMTLPSWSDAKIVEESHHLSLPLLERVPSHTITPASEGAIIPLPTLDEIAASLPDSRLAKKSKGPSQASRPLKKRKLLKRALEASSSALELDQAEGADEANLADLCAEIKDSLERDEGVSMRVVSAPTPCLGKRLGAPLSIVVASVSEPSHIGTSAPTCTSGRSLSLGGVVASGRVGKSMTQMGEVMRRQMDPMDCLSRSALARDVEYDQIPDDNFGTVTHGEEIDLTLFPLALGPCHMPYPYEGVSSPLYTREEWNGPHVPKCNILCKDIFKDPDVCWKALDQTITPAELRRTKSLLLLELSNREKLDKKKGDVKLLRSEVTSLDSNLENLQRGCDALGQENRELRSQRDADSKEVRKLRSQLTDAKTTSASLSEELTQTDAKLSEQALTVRDLHNELVLEKSKSQGYKDAMDGLREEVTQFVGSGVESLVRKLLSSDEFHAALARVAFLSINYGVERGLCMGRTDVEFEAAVQKVSNFYVGAKADFDKALDDFPTTPFPFLSKIAPASEGGLSDVAQILPDKFVRSATSVAVAPSSASEAPEQVPP</sequence>
<dbReference type="InterPro" id="IPR043502">
    <property type="entry name" value="DNA/RNA_pol_sf"/>
</dbReference>
<reference evidence="4" key="1">
    <citation type="journal article" date="2022" name="Int. J. Mol. Sci.">
        <title>Draft Genome of Tanacetum Coccineum: Genomic Comparison of Closely Related Tanacetum-Family Plants.</title>
        <authorList>
            <person name="Yamashiro T."/>
            <person name="Shiraishi A."/>
            <person name="Nakayama K."/>
            <person name="Satake H."/>
        </authorList>
    </citation>
    <scope>NUCLEOTIDE SEQUENCE</scope>
</reference>
<dbReference type="InterPro" id="IPR013103">
    <property type="entry name" value="RVT_2"/>
</dbReference>
<feature type="region of interest" description="Disordered" evidence="2">
    <location>
        <begin position="480"/>
        <end position="536"/>
    </location>
</feature>
<proteinExistence type="predicted"/>
<dbReference type="EMBL" id="BQNB010021210">
    <property type="protein sequence ID" value="GJU04039.1"/>
    <property type="molecule type" value="Genomic_DNA"/>
</dbReference>
<evidence type="ECO:0000256" key="1">
    <source>
        <dbReference type="SAM" id="Coils"/>
    </source>
</evidence>
<feature type="compositionally biased region" description="Polar residues" evidence="2">
    <location>
        <begin position="487"/>
        <end position="498"/>
    </location>
</feature>
<dbReference type="Proteomes" id="UP001151760">
    <property type="component" value="Unassembled WGS sequence"/>
</dbReference>
<reference evidence="4" key="2">
    <citation type="submission" date="2022-01" db="EMBL/GenBank/DDBJ databases">
        <authorList>
            <person name="Yamashiro T."/>
            <person name="Shiraishi A."/>
            <person name="Satake H."/>
            <person name="Nakayama K."/>
        </authorList>
    </citation>
    <scope>NUCLEOTIDE SEQUENCE</scope>
</reference>
<dbReference type="PANTHER" id="PTHR11439">
    <property type="entry name" value="GAG-POL-RELATED RETROTRANSPOSON"/>
    <property type="match status" value="1"/>
</dbReference>
<keyword evidence="5" id="KW-1185">Reference proteome</keyword>
<dbReference type="SUPFAM" id="SSF56672">
    <property type="entry name" value="DNA/RNA polymerases"/>
    <property type="match status" value="1"/>
</dbReference>
<dbReference type="Pfam" id="PF07727">
    <property type="entry name" value="RVT_2"/>
    <property type="match status" value="1"/>
</dbReference>
<dbReference type="CDD" id="cd09272">
    <property type="entry name" value="RNase_HI_RT_Ty1"/>
    <property type="match status" value="1"/>
</dbReference>
<gene>
    <name evidence="4" type="ORF">Tco_1114377</name>
</gene>
<evidence type="ECO:0000259" key="3">
    <source>
        <dbReference type="Pfam" id="PF07727"/>
    </source>
</evidence>
<feature type="region of interest" description="Disordered" evidence="2">
    <location>
        <begin position="872"/>
        <end position="893"/>
    </location>
</feature>